<feature type="compositionally biased region" description="Acidic residues" evidence="1">
    <location>
        <begin position="10"/>
        <end position="23"/>
    </location>
</feature>
<dbReference type="HOGENOM" id="CLU_1565804_0_0_1"/>
<dbReference type="Proteomes" id="UP000013827">
    <property type="component" value="Unassembled WGS sequence"/>
</dbReference>
<dbReference type="Pfam" id="PF07572">
    <property type="entry name" value="BCNT"/>
    <property type="match status" value="1"/>
</dbReference>
<dbReference type="PaxDb" id="2903-EOD37658"/>
<accession>A0A0D3KPH3</accession>
<reference evidence="4" key="1">
    <citation type="journal article" date="2013" name="Nature">
        <title>Pan genome of the phytoplankton Emiliania underpins its global distribution.</title>
        <authorList>
            <person name="Read B.A."/>
            <person name="Kegel J."/>
            <person name="Klute M.J."/>
            <person name="Kuo A."/>
            <person name="Lefebvre S.C."/>
            <person name="Maumus F."/>
            <person name="Mayer C."/>
            <person name="Miller J."/>
            <person name="Monier A."/>
            <person name="Salamov A."/>
            <person name="Young J."/>
            <person name="Aguilar M."/>
            <person name="Claverie J.M."/>
            <person name="Frickenhaus S."/>
            <person name="Gonzalez K."/>
            <person name="Herman E.K."/>
            <person name="Lin Y.C."/>
            <person name="Napier J."/>
            <person name="Ogata H."/>
            <person name="Sarno A.F."/>
            <person name="Shmutz J."/>
            <person name="Schroeder D."/>
            <person name="de Vargas C."/>
            <person name="Verret F."/>
            <person name="von Dassow P."/>
            <person name="Valentin K."/>
            <person name="Van de Peer Y."/>
            <person name="Wheeler G."/>
            <person name="Dacks J.B."/>
            <person name="Delwiche C.F."/>
            <person name="Dyhrman S.T."/>
            <person name="Glockner G."/>
            <person name="John U."/>
            <person name="Richards T."/>
            <person name="Worden A.Z."/>
            <person name="Zhang X."/>
            <person name="Grigoriev I.V."/>
            <person name="Allen A.E."/>
            <person name="Bidle K."/>
            <person name="Borodovsky M."/>
            <person name="Bowler C."/>
            <person name="Brownlee C."/>
            <person name="Cock J.M."/>
            <person name="Elias M."/>
            <person name="Gladyshev V.N."/>
            <person name="Groth M."/>
            <person name="Guda C."/>
            <person name="Hadaegh A."/>
            <person name="Iglesias-Rodriguez M.D."/>
            <person name="Jenkins J."/>
            <person name="Jones B.M."/>
            <person name="Lawson T."/>
            <person name="Leese F."/>
            <person name="Lindquist E."/>
            <person name="Lobanov A."/>
            <person name="Lomsadze A."/>
            <person name="Malik S.B."/>
            <person name="Marsh M.E."/>
            <person name="Mackinder L."/>
            <person name="Mock T."/>
            <person name="Mueller-Roeber B."/>
            <person name="Pagarete A."/>
            <person name="Parker M."/>
            <person name="Probert I."/>
            <person name="Quesneville H."/>
            <person name="Raines C."/>
            <person name="Rensing S.A."/>
            <person name="Riano-Pachon D.M."/>
            <person name="Richier S."/>
            <person name="Rokitta S."/>
            <person name="Shiraiwa Y."/>
            <person name="Soanes D.M."/>
            <person name="van der Giezen M."/>
            <person name="Wahlund T.M."/>
            <person name="Williams B."/>
            <person name="Wilson W."/>
            <person name="Wolfe G."/>
            <person name="Wurch L.L."/>
        </authorList>
    </citation>
    <scope>NUCLEOTIDE SEQUENCE</scope>
</reference>
<sequence>MSTTVRDLGDSDSDGDLEYDETAVEVGPVADSEGKGRGAKRQAPKPKKPAKKKKKAGGAPRLLSLRRFPSTPAVDFCGEELVVTKQEHLAYQQREAGGIGRGKGGRRVVGAAEADGGAGRGSLVGKKKMSTMEKSRHDWGNFKSKQDEATRDEMDRFAKDGYLAKQARGTS</sequence>
<dbReference type="RefSeq" id="XP_005790087.1">
    <property type="nucleotide sequence ID" value="XM_005790030.1"/>
</dbReference>
<organism evidence="3 4">
    <name type="scientific">Emiliania huxleyi (strain CCMP1516)</name>
    <dbReference type="NCBI Taxonomy" id="280463"/>
    <lineage>
        <taxon>Eukaryota</taxon>
        <taxon>Haptista</taxon>
        <taxon>Haptophyta</taxon>
        <taxon>Prymnesiophyceae</taxon>
        <taxon>Isochrysidales</taxon>
        <taxon>Noelaerhabdaceae</taxon>
        <taxon>Emiliania</taxon>
    </lineage>
</organism>
<dbReference type="EnsemblProtists" id="EOD37658">
    <property type="protein sequence ID" value="EOD37658"/>
    <property type="gene ID" value="EMIHUDRAFT_225234"/>
</dbReference>
<evidence type="ECO:0000313" key="3">
    <source>
        <dbReference type="EnsemblProtists" id="EOD37658"/>
    </source>
</evidence>
<evidence type="ECO:0000313" key="4">
    <source>
        <dbReference type="Proteomes" id="UP000013827"/>
    </source>
</evidence>
<evidence type="ECO:0000259" key="2">
    <source>
        <dbReference type="PROSITE" id="PS51279"/>
    </source>
</evidence>
<evidence type="ECO:0000256" key="1">
    <source>
        <dbReference type="SAM" id="MobiDB-lite"/>
    </source>
</evidence>
<dbReference type="KEGG" id="ehx:EMIHUDRAFT_225234"/>
<feature type="compositionally biased region" description="Basic and acidic residues" evidence="1">
    <location>
        <begin position="130"/>
        <end position="147"/>
    </location>
</feature>
<proteinExistence type="predicted"/>
<keyword evidence="4" id="KW-1185">Reference proteome</keyword>
<protein>
    <recommendedName>
        <fullName evidence="2">BCNT-C domain-containing protein</fullName>
    </recommendedName>
</protein>
<feature type="domain" description="BCNT-C" evidence="2">
    <location>
        <begin position="110"/>
        <end position="171"/>
    </location>
</feature>
<dbReference type="AlphaFoldDB" id="A0A0D3KPH3"/>
<dbReference type="GeneID" id="17282927"/>
<feature type="region of interest" description="Disordered" evidence="1">
    <location>
        <begin position="1"/>
        <end position="67"/>
    </location>
</feature>
<feature type="region of interest" description="Disordered" evidence="1">
    <location>
        <begin position="111"/>
        <end position="147"/>
    </location>
</feature>
<reference evidence="3" key="2">
    <citation type="submission" date="2024-10" db="UniProtKB">
        <authorList>
            <consortium name="EnsemblProtists"/>
        </authorList>
    </citation>
    <scope>IDENTIFICATION</scope>
</reference>
<dbReference type="PROSITE" id="PS51279">
    <property type="entry name" value="BCNT_C"/>
    <property type="match status" value="1"/>
</dbReference>
<feature type="compositionally biased region" description="Basic residues" evidence="1">
    <location>
        <begin position="37"/>
        <end position="56"/>
    </location>
</feature>
<dbReference type="InterPro" id="IPR011421">
    <property type="entry name" value="BCNT-C"/>
</dbReference>
<name>A0A0D3KPH3_EMIH1</name>